<feature type="signal peptide" evidence="2">
    <location>
        <begin position="1"/>
        <end position="23"/>
    </location>
</feature>
<dbReference type="Gene3D" id="2.130.10.10">
    <property type="entry name" value="YVTN repeat-like/Quinoprotein amine dehydrogenase"/>
    <property type="match status" value="3"/>
</dbReference>
<feature type="region of interest" description="Disordered" evidence="1">
    <location>
        <begin position="781"/>
        <end position="811"/>
    </location>
</feature>
<reference evidence="3 4" key="1">
    <citation type="submission" date="2016-10" db="EMBL/GenBank/DDBJ databases">
        <authorList>
            <person name="de Groot N.N."/>
        </authorList>
    </citation>
    <scope>NUCLEOTIDE SEQUENCE [LARGE SCALE GENOMIC DNA]</scope>
    <source>
        <strain evidence="3 4">DSM 16957</strain>
    </source>
</reference>
<dbReference type="GO" id="GO:0010411">
    <property type="term" value="P:xyloglucan metabolic process"/>
    <property type="evidence" value="ECO:0007669"/>
    <property type="project" value="TreeGrafter"/>
</dbReference>
<dbReference type="PANTHER" id="PTHR43739:SF5">
    <property type="entry name" value="EXO-ALPHA-SIALIDASE"/>
    <property type="match status" value="1"/>
</dbReference>
<proteinExistence type="predicted"/>
<keyword evidence="4" id="KW-1185">Reference proteome</keyword>
<dbReference type="PANTHER" id="PTHR43739">
    <property type="entry name" value="XYLOGLUCANASE (EUROFUNG)"/>
    <property type="match status" value="1"/>
</dbReference>
<dbReference type="InterPro" id="IPR036278">
    <property type="entry name" value="Sialidase_sf"/>
</dbReference>
<dbReference type="InterPro" id="IPR015943">
    <property type="entry name" value="WD40/YVTN_repeat-like_dom_sf"/>
</dbReference>
<name>A0A1G7AHI7_9GAMM</name>
<gene>
    <name evidence="3" type="ORF">SAMN04488509_12611</name>
</gene>
<evidence type="ECO:0000256" key="2">
    <source>
        <dbReference type="SAM" id="SignalP"/>
    </source>
</evidence>
<dbReference type="RefSeq" id="WP_143006779.1">
    <property type="nucleotide sequence ID" value="NZ_FNAG01000026.1"/>
</dbReference>
<dbReference type="AlphaFoldDB" id="A0A1G7AHI7"/>
<dbReference type="OrthoDB" id="5711096at2"/>
<dbReference type="SUPFAM" id="SSF110296">
    <property type="entry name" value="Oligoxyloglucan reducing end-specific cellobiohydrolase"/>
    <property type="match status" value="1"/>
</dbReference>
<evidence type="ECO:0008006" key="5">
    <source>
        <dbReference type="Google" id="ProtNLM"/>
    </source>
</evidence>
<dbReference type="SUPFAM" id="SSF50939">
    <property type="entry name" value="Sialidases"/>
    <property type="match status" value="1"/>
</dbReference>
<dbReference type="EMBL" id="FNAG01000026">
    <property type="protein sequence ID" value="SDE13927.1"/>
    <property type="molecule type" value="Genomic_DNA"/>
</dbReference>
<organism evidence="3 4">
    <name type="scientific">Aquimonas voraii</name>
    <dbReference type="NCBI Taxonomy" id="265719"/>
    <lineage>
        <taxon>Bacteria</taxon>
        <taxon>Pseudomonadati</taxon>
        <taxon>Pseudomonadota</taxon>
        <taxon>Gammaproteobacteria</taxon>
        <taxon>Lysobacterales</taxon>
        <taxon>Lysobacteraceae</taxon>
        <taxon>Aquimonas</taxon>
    </lineage>
</organism>
<accession>A0A1G7AHI7</accession>
<evidence type="ECO:0000256" key="1">
    <source>
        <dbReference type="SAM" id="MobiDB-lite"/>
    </source>
</evidence>
<sequence>MHASSLRRLFSLLAISLAAPCAAGPGVWTGSGPDGGSIYDLEIHPSSPALLYASTRGGIYRSVDGASTWQRIENGFGAGSLTDVKLTLDRDAPDRLWAVNYGGRLFRSSDGGDNWTPTGWSGSTAVEAIADVPGASGQLYLMQRDGLLLRSADNGSSFAPLPLALAAQPLSEARLFTDPARPLELVVAVAYQSGIGDPAARVALHRSVDGGASFAPLLTLPVDPANFGVDFSRGPGSRLYAAANGQLWRSDDGGASWVATALAAERVRAHPTVADTVWLGQTLQDGSGNLRRSTDGGVSAVDITAGLSPNPGYASTAAVAEIVLHPQYPTVPRLFVAAIDGGLYVSDNDGLSFSTAQQGLAGVNVRALAVLPNPAFSGTGNRRIYAGYGDAFSAALPLHWSVNSGASWSGRSSGLRGLQVRSLAMDPTTVGNTAGALASTVIYAGGRSAQTPSLRNAGLYKSTDGGNSWASIEAGLPTSGTPATSFLGTVRQITLDPRSCASPPVSGACTSGPLQTLYATSNGFMVSVVGVDGVRRQQLSHRVIKSSNAGGLWANAEAGLPLQYGPVQGTPPNQFQNLSSIAVPVPLVLNPQNPQIGYVGTFLNTSDDLSVTPPTIASGVFKTVDGGATWTHSSAGLPTYPGSSVAAFDVLALAIHPSNPDILWATAVNLRDDVNPRQGFVYKTTNGGLSWSSSSTGLSTDVDIRALIVDAGNPDVLYAAGAGSLANPGSVFKSEDGGASWRSLSIGLPADSVLALHIDPFNPTLLYAGTNAAVWQIEQVPDADGDGAPDQVEGNAPNGGDGNGDGQADAQQSQVGSAIALLAGRAGEDKQALVAGSFTATVVSGTGAGCQRLNDVQGVVAARNGRDWLPGGEGLGRFHAYPQDLVRFELRECSAAVVDIRFHAPGLDFSGSDWSWRMYGPSEPGNDATMGWHDLSTRAQRIDARTWRLSLEANAFGSYRPSDSAILFVGGPAFFATGVFANGFEATP</sequence>
<feature type="chain" id="PRO_5011654914" description="Sortilin N-terminal domain-containing protein" evidence="2">
    <location>
        <begin position="24"/>
        <end position="988"/>
    </location>
</feature>
<evidence type="ECO:0000313" key="4">
    <source>
        <dbReference type="Proteomes" id="UP000199603"/>
    </source>
</evidence>
<dbReference type="STRING" id="265719.SAMN04488509_12611"/>
<protein>
    <recommendedName>
        <fullName evidence="5">Sortilin N-terminal domain-containing protein</fullName>
    </recommendedName>
</protein>
<dbReference type="Proteomes" id="UP000199603">
    <property type="component" value="Unassembled WGS sequence"/>
</dbReference>
<dbReference type="CDD" id="cd15482">
    <property type="entry name" value="Sialidase_non-viral"/>
    <property type="match status" value="1"/>
</dbReference>
<keyword evidence="2" id="KW-0732">Signal</keyword>
<dbReference type="InterPro" id="IPR052025">
    <property type="entry name" value="Xyloglucanase_GH74"/>
</dbReference>
<evidence type="ECO:0000313" key="3">
    <source>
        <dbReference type="EMBL" id="SDE13927.1"/>
    </source>
</evidence>